<name>W2FW03_PHYNI</name>
<evidence type="ECO:0000256" key="1">
    <source>
        <dbReference type="SAM" id="MobiDB-lite"/>
    </source>
</evidence>
<feature type="region of interest" description="Disordered" evidence="1">
    <location>
        <begin position="49"/>
        <end position="361"/>
    </location>
</feature>
<dbReference type="EMBL" id="KI689104">
    <property type="protein sequence ID" value="ETK74126.1"/>
    <property type="molecule type" value="Genomic_DNA"/>
</dbReference>
<dbReference type="VEuPathDB" id="FungiDB:PPTG_23644"/>
<feature type="compositionally biased region" description="Basic and acidic residues" evidence="1">
    <location>
        <begin position="297"/>
        <end position="307"/>
    </location>
</feature>
<feature type="compositionally biased region" description="Polar residues" evidence="1">
    <location>
        <begin position="61"/>
        <end position="71"/>
    </location>
</feature>
<organism evidence="2">
    <name type="scientific">Phytophthora nicotianae</name>
    <name type="common">Potato buckeye rot agent</name>
    <name type="synonym">Phytophthora parasitica</name>
    <dbReference type="NCBI Taxonomy" id="4792"/>
    <lineage>
        <taxon>Eukaryota</taxon>
        <taxon>Sar</taxon>
        <taxon>Stramenopiles</taxon>
        <taxon>Oomycota</taxon>
        <taxon>Peronosporomycetes</taxon>
        <taxon>Peronosporales</taxon>
        <taxon>Peronosporaceae</taxon>
        <taxon>Phytophthora</taxon>
    </lineage>
</organism>
<feature type="compositionally biased region" description="Basic and acidic residues" evidence="1">
    <location>
        <begin position="187"/>
        <end position="200"/>
    </location>
</feature>
<accession>W2FW03</accession>
<proteinExistence type="predicted"/>
<protein>
    <recommendedName>
        <fullName evidence="3">Reverse transcriptase RNase H-like domain-containing protein</fullName>
    </recommendedName>
</protein>
<dbReference type="Proteomes" id="UP000053236">
    <property type="component" value="Unassembled WGS sequence"/>
</dbReference>
<sequence>MTSSNLTGKLHRWALTLQEYDFDVQYRPGSNNVVADALSRAPVKTLAAIGRRRRRRRTTADETTGSNTYDVSPTPEEPPQTIRSEPRGELNANARETIQPEGRVPARRQGVDDEEPRGDAAVAVRAVPPDDEEVALRTEEGECTSTVEETVPTTTTKDTTTEDGGEVTAGSKTTANTKDDAENDATNDAKEVESTQDEKNASTSDAHTRRRRRSPRTNEATRPMTRATKRRLENATKTMNDAVRTSTGMHEPELAQEQVLSSITTPTPTKLHDPMRSTTRELEQGPSAPQQSKQRLKTRENDAQERVNHRKKPQRVTWAMDKRTTRVPQPMTTPPATTETTNTTENDKVSRDATMPEDTIN</sequence>
<dbReference type="VEuPathDB" id="FungiDB:PPTG_23664"/>
<feature type="compositionally biased region" description="Polar residues" evidence="1">
    <location>
        <begin position="258"/>
        <end position="268"/>
    </location>
</feature>
<feature type="compositionally biased region" description="Low complexity" evidence="1">
    <location>
        <begin position="144"/>
        <end position="158"/>
    </location>
</feature>
<reference evidence="2" key="1">
    <citation type="submission" date="2013-11" db="EMBL/GenBank/DDBJ databases">
        <title>The Genome Sequence of Phytophthora parasitica CJ02B3.</title>
        <authorList>
            <consortium name="The Broad Institute Genomics Platform"/>
            <person name="Russ C."/>
            <person name="Tyler B."/>
            <person name="Panabieres F."/>
            <person name="Shan W."/>
            <person name="Tripathy S."/>
            <person name="Grunwald N."/>
            <person name="Machado M."/>
            <person name="Johnson C.S."/>
            <person name="Arredondo F."/>
            <person name="Hong C."/>
            <person name="Coffey M."/>
            <person name="Young S.K."/>
            <person name="Zeng Q."/>
            <person name="Gargeya S."/>
            <person name="Fitzgerald M."/>
            <person name="Abouelleil A."/>
            <person name="Alvarado L."/>
            <person name="Chapman S.B."/>
            <person name="Gainer-Dewar J."/>
            <person name="Goldberg J."/>
            <person name="Griggs A."/>
            <person name="Gujja S."/>
            <person name="Hansen M."/>
            <person name="Howarth C."/>
            <person name="Imamovic A."/>
            <person name="Ireland A."/>
            <person name="Larimer J."/>
            <person name="McCowan C."/>
            <person name="Murphy C."/>
            <person name="Pearson M."/>
            <person name="Poon T.W."/>
            <person name="Priest M."/>
            <person name="Roberts A."/>
            <person name="Saif S."/>
            <person name="Shea T."/>
            <person name="Sykes S."/>
            <person name="Wortman J."/>
            <person name="Nusbaum C."/>
            <person name="Birren B."/>
        </authorList>
    </citation>
    <scope>NUCLEOTIDE SEQUENCE [LARGE SCALE GENOMIC DNA]</scope>
    <source>
        <strain evidence="2">CJ02B3</strain>
    </source>
</reference>
<evidence type="ECO:0000313" key="2">
    <source>
        <dbReference type="EMBL" id="ETK74126.1"/>
    </source>
</evidence>
<feature type="non-terminal residue" evidence="2">
    <location>
        <position position="361"/>
    </location>
</feature>
<feature type="compositionally biased region" description="Polar residues" evidence="1">
    <location>
        <begin position="235"/>
        <end position="248"/>
    </location>
</feature>
<feature type="compositionally biased region" description="Basic and acidic residues" evidence="1">
    <location>
        <begin position="270"/>
        <end position="283"/>
    </location>
</feature>
<dbReference type="AlphaFoldDB" id="W2FW03"/>
<evidence type="ECO:0008006" key="3">
    <source>
        <dbReference type="Google" id="ProtNLM"/>
    </source>
</evidence>
<gene>
    <name evidence="2" type="ORF">L915_19008</name>
</gene>
<feature type="compositionally biased region" description="Low complexity" evidence="1">
    <location>
        <begin position="334"/>
        <end position="344"/>
    </location>
</feature>